<organism evidence="2 3">
    <name type="scientific">Lysobacter defluvii IMMIB APB-9 = DSM 18482</name>
    <dbReference type="NCBI Taxonomy" id="1385515"/>
    <lineage>
        <taxon>Bacteria</taxon>
        <taxon>Pseudomonadati</taxon>
        <taxon>Pseudomonadota</taxon>
        <taxon>Gammaproteobacteria</taxon>
        <taxon>Lysobacterales</taxon>
        <taxon>Lysobacteraceae</taxon>
        <taxon>Novilysobacter</taxon>
    </lineage>
</organism>
<keyword evidence="3" id="KW-1185">Reference proteome</keyword>
<dbReference type="AlphaFoldDB" id="A0A0A0MA07"/>
<dbReference type="RefSeq" id="WP_052106464.1">
    <property type="nucleotide sequence ID" value="NZ_AUHT01000006.1"/>
</dbReference>
<reference evidence="2 3" key="1">
    <citation type="submission" date="2013-08" db="EMBL/GenBank/DDBJ databases">
        <title>Genomic analysis of Lysobacter defluvii.</title>
        <authorList>
            <person name="Wang Q."/>
            <person name="Wang G."/>
        </authorList>
    </citation>
    <scope>NUCLEOTIDE SEQUENCE [LARGE SCALE GENOMIC DNA]</scope>
    <source>
        <strain evidence="2 3">IMMIB APB-9</strain>
    </source>
</reference>
<proteinExistence type="predicted"/>
<dbReference type="InterPro" id="IPR016181">
    <property type="entry name" value="Acyl_CoA_acyltransferase"/>
</dbReference>
<name>A0A0A0MA07_9GAMM</name>
<dbReference type="InterPro" id="IPR000182">
    <property type="entry name" value="GNAT_dom"/>
</dbReference>
<sequence length="160" mass="18166">MKLSLRQATNGDAPFCEALNRRNMDRYRAVRKVRWDAERFRRSWAEFDNLLILDDIEPVGLLRLGNEDGALGLRDLQVVPERQGQGIGTWAVRQTQALALERGSVGVQLRVYEENPASRLYLRLGFETRYVDDGVIHMAWTPPLDRSSAAAGTLDPRGTR</sequence>
<accession>A0A0A0MA07</accession>
<protein>
    <submittedName>
        <fullName evidence="2">GNAT family acetyltransferase</fullName>
    </submittedName>
</protein>
<dbReference type="PROSITE" id="PS51186">
    <property type="entry name" value="GNAT"/>
    <property type="match status" value="1"/>
</dbReference>
<keyword evidence="2" id="KW-0808">Transferase</keyword>
<gene>
    <name evidence="2" type="ORF">N791_00255</name>
</gene>
<evidence type="ECO:0000313" key="3">
    <source>
        <dbReference type="Proteomes" id="UP000030003"/>
    </source>
</evidence>
<dbReference type="OrthoDB" id="5525374at2"/>
<evidence type="ECO:0000313" key="2">
    <source>
        <dbReference type="EMBL" id="KGO99888.1"/>
    </source>
</evidence>
<comment type="caution">
    <text evidence="2">The sequence shown here is derived from an EMBL/GenBank/DDBJ whole genome shotgun (WGS) entry which is preliminary data.</text>
</comment>
<evidence type="ECO:0000259" key="1">
    <source>
        <dbReference type="PROSITE" id="PS51186"/>
    </source>
</evidence>
<dbReference type="Pfam" id="PF13508">
    <property type="entry name" value="Acetyltransf_7"/>
    <property type="match status" value="1"/>
</dbReference>
<dbReference type="EMBL" id="AVBH01000001">
    <property type="protein sequence ID" value="KGO99888.1"/>
    <property type="molecule type" value="Genomic_DNA"/>
</dbReference>
<dbReference type="STRING" id="1385515.GCA_000423325_01210"/>
<dbReference type="SUPFAM" id="SSF55729">
    <property type="entry name" value="Acyl-CoA N-acyltransferases (Nat)"/>
    <property type="match status" value="1"/>
</dbReference>
<feature type="domain" description="N-acetyltransferase" evidence="1">
    <location>
        <begin position="3"/>
        <end position="143"/>
    </location>
</feature>
<dbReference type="eggNOG" id="COG0456">
    <property type="taxonomic scope" value="Bacteria"/>
</dbReference>
<dbReference type="CDD" id="cd04301">
    <property type="entry name" value="NAT_SF"/>
    <property type="match status" value="1"/>
</dbReference>
<dbReference type="GO" id="GO:0016747">
    <property type="term" value="F:acyltransferase activity, transferring groups other than amino-acyl groups"/>
    <property type="evidence" value="ECO:0007669"/>
    <property type="project" value="InterPro"/>
</dbReference>
<dbReference type="Proteomes" id="UP000030003">
    <property type="component" value="Unassembled WGS sequence"/>
</dbReference>
<dbReference type="Gene3D" id="3.40.630.30">
    <property type="match status" value="1"/>
</dbReference>